<dbReference type="SUPFAM" id="SSF56349">
    <property type="entry name" value="DNA breaking-rejoining enzymes"/>
    <property type="match status" value="1"/>
</dbReference>
<keyword evidence="2" id="KW-0175">Coiled coil</keyword>
<sequence length="453" mass="53553">MGKKYETAQDKKIAHENFVKKRIDLEKYMKDKYIIKWLDGVKDQRLRVGVFKKYCDFLEKTPEILINEHHADLITEPINRTDITKKQMFGFFYYLVGENDKNTINDKVIPKTVSWNASKQYVFSKIASFYKRNGVPVTFNKSEAIQDRKNKREKTWRNGDDNARISTEMRKDWLKKIYNQLKSVKNKTILLCKISSGLDDVDLFNLKMRDFNRGYFKEFNICYIEGNRQKTQFPFQTCFSSEACDSLHTYIKDRERKGEKITDNSWLFVVDKKYGKNYSQMKRTLFYDQLLETCKVLNLKNITPKSLRRYYESNGSKDLDTQSSGLFKLTMGHSAVLVGAYQQISHEQESFVKWYKENIESKILILGRSEYIKEANIKMERINETISSQAKKIASLEKMNEIILKENAENKEENAKIKAENLQNKEEYAKMKAEMLETMNQMSEMYNKFISTL</sequence>
<dbReference type="Proteomes" id="UP000321408">
    <property type="component" value="Chromosome"/>
</dbReference>
<dbReference type="OrthoDB" id="142712at2157"/>
<dbReference type="EMBL" id="CP042905">
    <property type="protein sequence ID" value="QEE16447.1"/>
    <property type="molecule type" value="Genomic_DNA"/>
</dbReference>
<dbReference type="InterPro" id="IPR011010">
    <property type="entry name" value="DNA_brk_join_enz"/>
</dbReference>
<dbReference type="InterPro" id="IPR013762">
    <property type="entry name" value="Integrase-like_cat_sf"/>
</dbReference>
<dbReference type="AlphaFoldDB" id="A0A5B9DC54"/>
<keyword evidence="1" id="KW-0233">DNA recombination</keyword>
<dbReference type="GeneID" id="41330264"/>
<evidence type="ECO:0000256" key="1">
    <source>
        <dbReference type="ARBA" id="ARBA00023172"/>
    </source>
</evidence>
<dbReference type="Gene3D" id="1.10.443.10">
    <property type="entry name" value="Intergrase catalytic core"/>
    <property type="match status" value="1"/>
</dbReference>
<feature type="coiled-coil region" evidence="2">
    <location>
        <begin position="372"/>
        <end position="434"/>
    </location>
</feature>
<dbReference type="GO" id="GO:0003677">
    <property type="term" value="F:DNA binding"/>
    <property type="evidence" value="ECO:0007669"/>
    <property type="project" value="InterPro"/>
</dbReference>
<evidence type="ECO:0000313" key="3">
    <source>
        <dbReference type="EMBL" id="QEE16447.1"/>
    </source>
</evidence>
<dbReference type="RefSeq" id="WP_147663324.1">
    <property type="nucleotide sequence ID" value="NZ_CP042905.2"/>
</dbReference>
<name>A0A5B9DC54_9ARCH</name>
<proteinExistence type="predicted"/>
<evidence type="ECO:0000313" key="4">
    <source>
        <dbReference type="Proteomes" id="UP000321408"/>
    </source>
</evidence>
<evidence type="ECO:0000256" key="2">
    <source>
        <dbReference type="SAM" id="Coils"/>
    </source>
</evidence>
<dbReference type="GO" id="GO:0015074">
    <property type="term" value="P:DNA integration"/>
    <property type="evidence" value="ECO:0007669"/>
    <property type="project" value="InterPro"/>
</dbReference>
<organism evidence="3 4">
    <name type="scientific">Promethearchaeum syntrophicum</name>
    <dbReference type="NCBI Taxonomy" id="2594042"/>
    <lineage>
        <taxon>Archaea</taxon>
        <taxon>Promethearchaeati</taxon>
        <taxon>Promethearchaeota</taxon>
        <taxon>Promethearchaeia</taxon>
        <taxon>Promethearchaeales</taxon>
        <taxon>Promethearchaeaceae</taxon>
        <taxon>Promethearchaeum</taxon>
    </lineage>
</organism>
<gene>
    <name evidence="3" type="ORF">DSAG12_02277</name>
</gene>
<accession>A0A5B9DC54</accession>
<dbReference type="GO" id="GO:0006310">
    <property type="term" value="P:DNA recombination"/>
    <property type="evidence" value="ECO:0007669"/>
    <property type="project" value="UniProtKB-KW"/>
</dbReference>
<keyword evidence="4" id="KW-1185">Reference proteome</keyword>
<reference evidence="3 4" key="2">
    <citation type="journal article" date="2024" name="Int. J. Syst. Evol. Microbiol.">
        <title>Promethearchaeum syntrophicum gen. nov., sp. nov., an anaerobic, obligately syntrophic archaeon, the first isolate of the lineage 'Asgard' archaea, and proposal of the new archaeal phylum Promethearchaeota phyl. nov. and kingdom Promethearchaeati regn. nov.</title>
        <authorList>
            <person name="Imachi H."/>
            <person name="Nobu M.K."/>
            <person name="Kato S."/>
            <person name="Takaki Y."/>
            <person name="Miyazaki M."/>
            <person name="Miyata M."/>
            <person name="Ogawara M."/>
            <person name="Saito Y."/>
            <person name="Sakai S."/>
            <person name="Tahara Y.O."/>
            <person name="Takano Y."/>
            <person name="Tasumi E."/>
            <person name="Uematsu K."/>
            <person name="Yoshimura T."/>
            <person name="Itoh T."/>
            <person name="Ohkuma M."/>
            <person name="Takai K."/>
        </authorList>
    </citation>
    <scope>NUCLEOTIDE SEQUENCE [LARGE SCALE GENOMIC DNA]</scope>
    <source>
        <strain evidence="3 4">MK-D1</strain>
    </source>
</reference>
<protein>
    <submittedName>
        <fullName evidence="3">Tyrosine-type recombinase/integrase</fullName>
    </submittedName>
</protein>
<dbReference type="KEGG" id="psyt:DSAG12_02277"/>
<reference evidence="3 4" key="1">
    <citation type="journal article" date="2020" name="Nature">
        <title>Isolation of an archaeon at the prokaryote-eukaryote interface.</title>
        <authorList>
            <person name="Imachi H."/>
            <person name="Nobu M.K."/>
            <person name="Nakahara N."/>
            <person name="Morono Y."/>
            <person name="Ogawara M."/>
            <person name="Takaki Y."/>
            <person name="Takano Y."/>
            <person name="Uematsu K."/>
            <person name="Ikuta T."/>
            <person name="Ito M."/>
            <person name="Matsui Y."/>
            <person name="Miyazaki M."/>
            <person name="Murata K."/>
            <person name="Saito Y."/>
            <person name="Sakai S."/>
            <person name="Song C."/>
            <person name="Tasumi E."/>
            <person name="Yamanaka Y."/>
            <person name="Yamaguchi T."/>
            <person name="Kamagata Y."/>
            <person name="Tamaki H."/>
            <person name="Takai K."/>
        </authorList>
    </citation>
    <scope>NUCLEOTIDE SEQUENCE [LARGE SCALE GENOMIC DNA]</scope>
    <source>
        <strain evidence="3 4">MK-D1</strain>
    </source>
</reference>